<proteinExistence type="predicted"/>
<evidence type="ECO:0000256" key="2">
    <source>
        <dbReference type="ARBA" id="ARBA00022692"/>
    </source>
</evidence>
<sequence>MSLSRCLRLLSVSKTLTKLPVKISTTQFYSSIIDFSLNSTLNHQSNRFEFNGIKIETALLARQFINTLTINERVIIKEELIKAEQESQTNDPKTIECPSWNQIFVVCFQNGLPFIGFGFVDNFVMIIAGDMIESYIGMYLPISTMAAAGLGNAFSDVAGIGLAHHIDTFCTRIIGLPRLTPEQMNLPKVNWSVVISKSFCIFFGCIIGMFPLLFKKDDSDQEEASDK</sequence>
<organism evidence="6 7">
    <name type="scientific">Brachionus plicatilis</name>
    <name type="common">Marine rotifer</name>
    <name type="synonym">Brachionus muelleri</name>
    <dbReference type="NCBI Taxonomy" id="10195"/>
    <lineage>
        <taxon>Eukaryota</taxon>
        <taxon>Metazoa</taxon>
        <taxon>Spiralia</taxon>
        <taxon>Gnathifera</taxon>
        <taxon>Rotifera</taxon>
        <taxon>Eurotatoria</taxon>
        <taxon>Monogononta</taxon>
        <taxon>Pseudotrocha</taxon>
        <taxon>Ploima</taxon>
        <taxon>Brachionidae</taxon>
        <taxon>Brachionus</taxon>
    </lineage>
</organism>
<evidence type="ECO:0000256" key="1">
    <source>
        <dbReference type="ARBA" id="ARBA00004141"/>
    </source>
</evidence>
<evidence type="ECO:0000256" key="3">
    <source>
        <dbReference type="ARBA" id="ARBA00022989"/>
    </source>
</evidence>
<comment type="caution">
    <text evidence="6">The sequence shown here is derived from an EMBL/GenBank/DDBJ whole genome shotgun (WGS) entry which is preliminary data.</text>
</comment>
<dbReference type="PANTHER" id="PTHR21706:SF15">
    <property type="entry name" value="TRANSMEMBRANE PROTEIN 65"/>
    <property type="match status" value="1"/>
</dbReference>
<keyword evidence="4 5" id="KW-0472">Membrane</keyword>
<dbReference type="EMBL" id="REGN01007460">
    <property type="protein sequence ID" value="RNA06192.1"/>
    <property type="molecule type" value="Genomic_DNA"/>
</dbReference>
<dbReference type="Proteomes" id="UP000276133">
    <property type="component" value="Unassembled WGS sequence"/>
</dbReference>
<dbReference type="GO" id="GO:0016020">
    <property type="term" value="C:membrane"/>
    <property type="evidence" value="ECO:0007669"/>
    <property type="project" value="UniProtKB-SubCell"/>
</dbReference>
<name>A0A3M7Q4S2_BRAPC</name>
<dbReference type="AlphaFoldDB" id="A0A3M7Q4S2"/>
<dbReference type="Pfam" id="PF10507">
    <property type="entry name" value="TMEM65"/>
    <property type="match status" value="1"/>
</dbReference>
<comment type="subcellular location">
    <subcellularLocation>
        <location evidence="1">Membrane</location>
        <topology evidence="1">Multi-pass membrane protein</topology>
    </subcellularLocation>
</comment>
<dbReference type="PANTHER" id="PTHR21706">
    <property type="entry name" value="TRANSMEMBRANE PROTEIN 65"/>
    <property type="match status" value="1"/>
</dbReference>
<reference evidence="6 7" key="1">
    <citation type="journal article" date="2018" name="Sci. Rep.">
        <title>Genomic signatures of local adaptation to the degree of environmental predictability in rotifers.</title>
        <authorList>
            <person name="Franch-Gras L."/>
            <person name="Hahn C."/>
            <person name="Garcia-Roger E.M."/>
            <person name="Carmona M.J."/>
            <person name="Serra M."/>
            <person name="Gomez A."/>
        </authorList>
    </citation>
    <scope>NUCLEOTIDE SEQUENCE [LARGE SCALE GENOMIC DNA]</scope>
    <source>
        <strain evidence="6">HYR1</strain>
    </source>
</reference>
<evidence type="ECO:0000256" key="5">
    <source>
        <dbReference type="SAM" id="Phobius"/>
    </source>
</evidence>
<feature type="transmembrane region" description="Helical" evidence="5">
    <location>
        <begin position="191"/>
        <end position="214"/>
    </location>
</feature>
<dbReference type="GO" id="GO:0005739">
    <property type="term" value="C:mitochondrion"/>
    <property type="evidence" value="ECO:0007669"/>
    <property type="project" value="TreeGrafter"/>
</dbReference>
<dbReference type="OrthoDB" id="430821at2759"/>
<evidence type="ECO:0000256" key="4">
    <source>
        <dbReference type="ARBA" id="ARBA00023136"/>
    </source>
</evidence>
<dbReference type="STRING" id="10195.A0A3M7Q4S2"/>
<accession>A0A3M7Q4S2</accession>
<evidence type="ECO:0000313" key="7">
    <source>
        <dbReference type="Proteomes" id="UP000276133"/>
    </source>
</evidence>
<keyword evidence="3 5" id="KW-1133">Transmembrane helix</keyword>
<keyword evidence="2 5" id="KW-0812">Transmembrane</keyword>
<gene>
    <name evidence="6" type="ORF">BpHYR1_029084</name>
</gene>
<keyword evidence="7" id="KW-1185">Reference proteome</keyword>
<dbReference type="InterPro" id="IPR019537">
    <property type="entry name" value="TMEM65"/>
</dbReference>
<protein>
    <submittedName>
        <fullName evidence="6">Transmembrane 65</fullName>
    </submittedName>
</protein>
<evidence type="ECO:0000313" key="6">
    <source>
        <dbReference type="EMBL" id="RNA06192.1"/>
    </source>
</evidence>